<feature type="compositionally biased region" description="Basic residues" evidence="1">
    <location>
        <begin position="39"/>
        <end position="50"/>
    </location>
</feature>
<keyword evidence="3" id="KW-1185">Reference proteome</keyword>
<dbReference type="AlphaFoldDB" id="A0A928WZE3"/>
<feature type="region of interest" description="Disordered" evidence="1">
    <location>
        <begin position="1"/>
        <end position="50"/>
    </location>
</feature>
<evidence type="ECO:0000313" key="3">
    <source>
        <dbReference type="Proteomes" id="UP000615026"/>
    </source>
</evidence>
<proteinExistence type="predicted"/>
<evidence type="ECO:0000313" key="2">
    <source>
        <dbReference type="EMBL" id="MBE9066204.1"/>
    </source>
</evidence>
<comment type="caution">
    <text evidence="2">The sequence shown here is derived from an EMBL/GenBank/DDBJ whole genome shotgun (WGS) entry which is preliminary data.</text>
</comment>
<evidence type="ECO:0000256" key="1">
    <source>
        <dbReference type="SAM" id="MobiDB-lite"/>
    </source>
</evidence>
<sequence>MQTETGQMVDLSHLCGSTDEQTTSQARPVQQQPVVPQRGRGRGAARRGVY</sequence>
<protein>
    <submittedName>
        <fullName evidence="2">Uncharacterized protein</fullName>
    </submittedName>
</protein>
<reference evidence="2" key="1">
    <citation type="submission" date="2020-10" db="EMBL/GenBank/DDBJ databases">
        <authorList>
            <person name="Castelo-Branco R."/>
            <person name="Eusebio N."/>
            <person name="Adriana R."/>
            <person name="Vieira A."/>
            <person name="Brugerolle De Fraissinette N."/>
            <person name="Rezende De Castro R."/>
            <person name="Schneider M.P."/>
            <person name="Vasconcelos V."/>
            <person name="Leao P.N."/>
        </authorList>
    </citation>
    <scope>NUCLEOTIDE SEQUENCE</scope>
    <source>
        <strain evidence="2">LEGE 11479</strain>
    </source>
</reference>
<feature type="compositionally biased region" description="Low complexity" evidence="1">
    <location>
        <begin position="25"/>
        <end position="38"/>
    </location>
</feature>
<organism evidence="2 3">
    <name type="scientific">Leptolyngbya cf. ectocarpi LEGE 11479</name>
    <dbReference type="NCBI Taxonomy" id="1828722"/>
    <lineage>
        <taxon>Bacteria</taxon>
        <taxon>Bacillati</taxon>
        <taxon>Cyanobacteriota</taxon>
        <taxon>Cyanophyceae</taxon>
        <taxon>Leptolyngbyales</taxon>
        <taxon>Leptolyngbyaceae</taxon>
        <taxon>Leptolyngbya group</taxon>
        <taxon>Leptolyngbya</taxon>
    </lineage>
</organism>
<name>A0A928WZE3_LEPEC</name>
<accession>A0A928WZE3</accession>
<dbReference type="Proteomes" id="UP000615026">
    <property type="component" value="Unassembled WGS sequence"/>
</dbReference>
<gene>
    <name evidence="2" type="ORF">IQ260_06020</name>
</gene>
<dbReference type="RefSeq" id="WP_193991791.1">
    <property type="nucleotide sequence ID" value="NZ_JADEXP010000032.1"/>
</dbReference>
<dbReference type="EMBL" id="JADEXP010000032">
    <property type="protein sequence ID" value="MBE9066204.1"/>
    <property type="molecule type" value="Genomic_DNA"/>
</dbReference>